<organism evidence="2 3">
    <name type="scientific">Aldrovandia affinis</name>
    <dbReference type="NCBI Taxonomy" id="143900"/>
    <lineage>
        <taxon>Eukaryota</taxon>
        <taxon>Metazoa</taxon>
        <taxon>Chordata</taxon>
        <taxon>Craniata</taxon>
        <taxon>Vertebrata</taxon>
        <taxon>Euteleostomi</taxon>
        <taxon>Actinopterygii</taxon>
        <taxon>Neopterygii</taxon>
        <taxon>Teleostei</taxon>
        <taxon>Notacanthiformes</taxon>
        <taxon>Halosauridae</taxon>
        <taxon>Aldrovandia</taxon>
    </lineage>
</organism>
<keyword evidence="1" id="KW-0472">Membrane</keyword>
<keyword evidence="1" id="KW-0812">Transmembrane</keyword>
<evidence type="ECO:0000256" key="1">
    <source>
        <dbReference type="SAM" id="Phobius"/>
    </source>
</evidence>
<name>A0AAD7W8L5_9TELE</name>
<accession>A0AAD7W8L5</accession>
<protein>
    <submittedName>
        <fullName evidence="2">Uncharacterized protein</fullName>
    </submittedName>
</protein>
<evidence type="ECO:0000313" key="2">
    <source>
        <dbReference type="EMBL" id="KAJ8387912.1"/>
    </source>
</evidence>
<evidence type="ECO:0000313" key="3">
    <source>
        <dbReference type="Proteomes" id="UP001221898"/>
    </source>
</evidence>
<keyword evidence="1" id="KW-1133">Transmembrane helix</keyword>
<reference evidence="2" key="1">
    <citation type="journal article" date="2023" name="Science">
        <title>Genome structures resolve the early diversification of teleost fishes.</title>
        <authorList>
            <person name="Parey E."/>
            <person name="Louis A."/>
            <person name="Montfort J."/>
            <person name="Bouchez O."/>
            <person name="Roques C."/>
            <person name="Iampietro C."/>
            <person name="Lluch J."/>
            <person name="Castinel A."/>
            <person name="Donnadieu C."/>
            <person name="Desvignes T."/>
            <person name="Floi Bucao C."/>
            <person name="Jouanno E."/>
            <person name="Wen M."/>
            <person name="Mejri S."/>
            <person name="Dirks R."/>
            <person name="Jansen H."/>
            <person name="Henkel C."/>
            <person name="Chen W.J."/>
            <person name="Zahm M."/>
            <person name="Cabau C."/>
            <person name="Klopp C."/>
            <person name="Thompson A.W."/>
            <person name="Robinson-Rechavi M."/>
            <person name="Braasch I."/>
            <person name="Lecointre G."/>
            <person name="Bobe J."/>
            <person name="Postlethwait J.H."/>
            <person name="Berthelot C."/>
            <person name="Roest Crollius H."/>
            <person name="Guiguen Y."/>
        </authorList>
    </citation>
    <scope>NUCLEOTIDE SEQUENCE</scope>
    <source>
        <strain evidence="2">NC1722</strain>
    </source>
</reference>
<dbReference type="AlphaFoldDB" id="A0AAD7W8L5"/>
<feature type="transmembrane region" description="Helical" evidence="1">
    <location>
        <begin position="86"/>
        <end position="105"/>
    </location>
</feature>
<proteinExistence type="predicted"/>
<dbReference type="EMBL" id="JAINUG010000203">
    <property type="protein sequence ID" value="KAJ8387912.1"/>
    <property type="molecule type" value="Genomic_DNA"/>
</dbReference>
<dbReference type="Proteomes" id="UP001221898">
    <property type="component" value="Unassembled WGS sequence"/>
</dbReference>
<keyword evidence="3" id="KW-1185">Reference proteome</keyword>
<gene>
    <name evidence="2" type="ORF">AAFF_G00148460</name>
</gene>
<comment type="caution">
    <text evidence="2">The sequence shown here is derived from an EMBL/GenBank/DDBJ whole genome shotgun (WGS) entry which is preliminary data.</text>
</comment>
<sequence length="108" mass="11866">MKKGEGMSKGIRNRTQDSPQVLDSTGLFLFAVHELLHRIYTRRDNHQPSTVLLAFCLLSCMLHKALNACTSGQNGGRGSGVAADRLLCVLTALLLRFSIPLYLLLHSS</sequence>